<dbReference type="EC" id="5.4.99.5" evidence="1 3"/>
<dbReference type="STRING" id="1043493.SAMN05421637_0075"/>
<dbReference type="PANTHER" id="PTHR21164">
    <property type="entry name" value="CHORISMATE MUTASE"/>
    <property type="match status" value="1"/>
</dbReference>
<evidence type="ECO:0000313" key="4">
    <source>
        <dbReference type="EMBL" id="SEI81196.1"/>
    </source>
</evidence>
<organism evidence="4 5">
    <name type="scientific">Demequina mangrovi</name>
    <dbReference type="NCBI Taxonomy" id="1043493"/>
    <lineage>
        <taxon>Bacteria</taxon>
        <taxon>Bacillati</taxon>
        <taxon>Actinomycetota</taxon>
        <taxon>Actinomycetes</taxon>
        <taxon>Micrococcales</taxon>
        <taxon>Demequinaceae</taxon>
        <taxon>Demequina</taxon>
    </lineage>
</organism>
<dbReference type="eggNOG" id="COG4401">
    <property type="taxonomic scope" value="Bacteria"/>
</dbReference>
<evidence type="ECO:0000313" key="5">
    <source>
        <dbReference type="Proteomes" id="UP000183315"/>
    </source>
</evidence>
<dbReference type="NCBIfam" id="TIGR01796">
    <property type="entry name" value="CM_mono_aroH"/>
    <property type="match status" value="1"/>
</dbReference>
<keyword evidence="5" id="KW-1185">Reference proteome</keyword>
<evidence type="ECO:0000256" key="3">
    <source>
        <dbReference type="PROSITE-ProRule" id="PRU00514"/>
    </source>
</evidence>
<feature type="binding site" evidence="2">
    <location>
        <position position="22"/>
    </location>
    <ligand>
        <name>prephenate</name>
        <dbReference type="ChEBI" id="CHEBI:29934"/>
    </ligand>
</feature>
<dbReference type="PIRSF" id="PIRSF005965">
    <property type="entry name" value="Chor_mut_AroH"/>
    <property type="match status" value="1"/>
</dbReference>
<keyword evidence="2 3" id="KW-0028">Amino-acid biosynthesis</keyword>
<dbReference type="SUPFAM" id="SSF55298">
    <property type="entry name" value="YjgF-like"/>
    <property type="match status" value="1"/>
</dbReference>
<dbReference type="InterPro" id="IPR008243">
    <property type="entry name" value="Chorismate_mutase_AroH"/>
</dbReference>
<gene>
    <name evidence="4" type="ORF">SAMN05421637_0075</name>
</gene>
<name>A0A1H6TPJ5_9MICO</name>
<dbReference type="CDD" id="cd02185">
    <property type="entry name" value="AroH"/>
    <property type="match status" value="1"/>
</dbReference>
<dbReference type="AlphaFoldDB" id="A0A1H6TPJ5"/>
<dbReference type="InterPro" id="IPR035959">
    <property type="entry name" value="RutC-like_sf"/>
</dbReference>
<dbReference type="GO" id="GO:0008652">
    <property type="term" value="P:amino acid biosynthetic process"/>
    <property type="evidence" value="ECO:0007669"/>
    <property type="project" value="UniProtKB-UniRule"/>
</dbReference>
<accession>A0A1H6TPJ5</accession>
<evidence type="ECO:0000256" key="1">
    <source>
        <dbReference type="NCBIfam" id="TIGR01796"/>
    </source>
</evidence>
<keyword evidence="3" id="KW-0413">Isomerase</keyword>
<sequence length="135" mass="14748">MTRPSGAAATDTMGAMTIRAIRGAITLDRDEKSHLHERTTELVEAMMQENALHTDDLISVIFTCTPDIVSDFPAAAARGLGFGAVPLMCAQEMAVPGALPRVVRVMMHAHLDRPRDEIAHVYLRDAVSLRRDLAQ</sequence>
<dbReference type="GO" id="GO:0046417">
    <property type="term" value="P:chorismate metabolic process"/>
    <property type="evidence" value="ECO:0007669"/>
    <property type="project" value="TreeGrafter"/>
</dbReference>
<keyword evidence="2 3" id="KW-0057">Aromatic amino acid biosynthesis</keyword>
<dbReference type="GO" id="GO:0009073">
    <property type="term" value="P:aromatic amino acid family biosynthetic process"/>
    <property type="evidence" value="ECO:0007669"/>
    <property type="project" value="UniProtKB-UniRule"/>
</dbReference>
<evidence type="ECO:0000256" key="2">
    <source>
        <dbReference type="PIRSR" id="PIRSR005965-1"/>
    </source>
</evidence>
<dbReference type="GO" id="GO:0004106">
    <property type="term" value="F:chorismate mutase activity"/>
    <property type="evidence" value="ECO:0007669"/>
    <property type="project" value="UniProtKB-UniRule"/>
</dbReference>
<reference evidence="5" key="1">
    <citation type="submission" date="2016-10" db="EMBL/GenBank/DDBJ databases">
        <authorList>
            <person name="Varghese N."/>
        </authorList>
    </citation>
    <scope>NUCLEOTIDE SEQUENCE [LARGE SCALE GENOMIC DNA]</scope>
    <source>
        <strain evidence="5">DSM 24868</strain>
    </source>
</reference>
<dbReference type="Proteomes" id="UP000183315">
    <property type="component" value="Unassembled WGS sequence"/>
</dbReference>
<dbReference type="Pfam" id="PF07736">
    <property type="entry name" value="CM_1"/>
    <property type="match status" value="1"/>
</dbReference>
<protein>
    <recommendedName>
        <fullName evidence="1 3">chorismate mutase</fullName>
        <ecNumber evidence="1 3">5.4.99.5</ecNumber>
    </recommendedName>
</protein>
<dbReference type="PANTHER" id="PTHR21164:SF0">
    <property type="entry name" value="CHORISMATE MUTASE AROH"/>
    <property type="match status" value="1"/>
</dbReference>
<comment type="catalytic activity">
    <reaction evidence="3">
        <text>chorismate = prephenate</text>
        <dbReference type="Rhea" id="RHEA:13897"/>
        <dbReference type="ChEBI" id="CHEBI:29748"/>
        <dbReference type="ChEBI" id="CHEBI:29934"/>
        <dbReference type="EC" id="5.4.99.5"/>
    </reaction>
</comment>
<dbReference type="PROSITE" id="PS51167">
    <property type="entry name" value="CHORISMATE_MUT_1"/>
    <property type="match status" value="1"/>
</dbReference>
<feature type="binding site" evidence="2">
    <location>
        <position position="122"/>
    </location>
    <ligand>
        <name>prephenate</name>
        <dbReference type="ChEBI" id="CHEBI:29934"/>
    </ligand>
</feature>
<feature type="binding site" evidence="2">
    <location>
        <position position="104"/>
    </location>
    <ligand>
        <name>prephenate</name>
        <dbReference type="ChEBI" id="CHEBI:29934"/>
    </ligand>
</feature>
<dbReference type="Gene3D" id="3.30.1330.40">
    <property type="entry name" value="RutC-like"/>
    <property type="match status" value="1"/>
</dbReference>
<dbReference type="EMBL" id="FNZI01000001">
    <property type="protein sequence ID" value="SEI81196.1"/>
    <property type="molecule type" value="Genomic_DNA"/>
</dbReference>
<proteinExistence type="predicted"/>